<name>A0A0L0F8H9_9EUKA</name>
<accession>A0A0L0F8H9</accession>
<dbReference type="EMBL" id="KQ247089">
    <property type="protein sequence ID" value="KNC72413.1"/>
    <property type="molecule type" value="Genomic_DNA"/>
</dbReference>
<proteinExistence type="inferred from homology"/>
<evidence type="ECO:0000256" key="1">
    <source>
        <dbReference type="ARBA" id="ARBA00004123"/>
    </source>
</evidence>
<sequence length="424" mass="47010">VWQRQMVRFEHVLDALLCDRNGGLDNDRTTPKQPTPTTSIVSGVRSRVALEITSLLLGEASEINKRVTYYLGSVNAARQAHISTLSHTPAANAEVHTQPPAHAHAQLQLTYITAYPESAHFDYCVEENPADTPSPGTHTIVPQYYDNAVVRFVPTFEVVLGKLLEHNQSALAETLLVRFAPLYSVHERALSSVYELLHYYQLSEGLTARVREAMVNALVRFTNMGENGPDRGRTGDRFSAAFLEMLKTPMDDAQVAKEAAVKSAMPLDAHVYTPHMPGNKAMIGSTPLGAYMESCLDDITAVVENAYHTPSEGTQRYRDIHAYTTDFNSHKLNRIETCCVELMCLRHLLPENVADTIFTALVRPRSGKGVMNVMGRINSTALLLVALPCVFRERFVSVLAECILGNEWLQGNLQSAVNGRLSRF</sequence>
<evidence type="ECO:0000256" key="2">
    <source>
        <dbReference type="ARBA" id="ARBA00010222"/>
    </source>
</evidence>
<gene>
    <name evidence="6" type="ORF">SARC_15029</name>
</gene>
<reference evidence="6 7" key="1">
    <citation type="submission" date="2011-02" db="EMBL/GenBank/DDBJ databases">
        <title>The Genome Sequence of Sphaeroforma arctica JP610.</title>
        <authorList>
            <consortium name="The Broad Institute Genome Sequencing Platform"/>
            <person name="Russ C."/>
            <person name="Cuomo C."/>
            <person name="Young S.K."/>
            <person name="Zeng Q."/>
            <person name="Gargeya S."/>
            <person name="Alvarado L."/>
            <person name="Berlin A."/>
            <person name="Chapman S.B."/>
            <person name="Chen Z."/>
            <person name="Freedman E."/>
            <person name="Gellesch M."/>
            <person name="Goldberg J."/>
            <person name="Griggs A."/>
            <person name="Gujja S."/>
            <person name="Heilman E."/>
            <person name="Heiman D."/>
            <person name="Howarth C."/>
            <person name="Mehta T."/>
            <person name="Neiman D."/>
            <person name="Pearson M."/>
            <person name="Roberts A."/>
            <person name="Saif S."/>
            <person name="Shea T."/>
            <person name="Shenoy N."/>
            <person name="Sisk P."/>
            <person name="Stolte C."/>
            <person name="Sykes S."/>
            <person name="White J."/>
            <person name="Yandava C."/>
            <person name="Burger G."/>
            <person name="Gray M.W."/>
            <person name="Holland P.W.H."/>
            <person name="King N."/>
            <person name="Lang F.B.F."/>
            <person name="Roger A.J."/>
            <person name="Ruiz-Trillo I."/>
            <person name="Haas B."/>
            <person name="Nusbaum C."/>
            <person name="Birren B."/>
        </authorList>
    </citation>
    <scope>NUCLEOTIDE SEQUENCE [LARGE SCALE GENOMIC DNA]</scope>
    <source>
        <strain evidence="6 7">JP610</strain>
    </source>
</reference>
<comment type="similarity">
    <text evidence="2">Belongs to the Mediator complex subunit 23 family.</text>
</comment>
<keyword evidence="5" id="KW-0539">Nucleus</keyword>
<dbReference type="GO" id="GO:0016592">
    <property type="term" value="C:mediator complex"/>
    <property type="evidence" value="ECO:0007669"/>
    <property type="project" value="TreeGrafter"/>
</dbReference>
<evidence type="ECO:0000313" key="6">
    <source>
        <dbReference type="EMBL" id="KNC72413.1"/>
    </source>
</evidence>
<dbReference type="AlphaFoldDB" id="A0A0L0F8H9"/>
<keyword evidence="3" id="KW-0805">Transcription regulation</keyword>
<organism evidence="6 7">
    <name type="scientific">Sphaeroforma arctica JP610</name>
    <dbReference type="NCBI Taxonomy" id="667725"/>
    <lineage>
        <taxon>Eukaryota</taxon>
        <taxon>Ichthyosporea</taxon>
        <taxon>Ichthyophonida</taxon>
        <taxon>Sphaeroforma</taxon>
    </lineage>
</organism>
<protein>
    <submittedName>
        <fullName evidence="6">Uncharacterized protein</fullName>
    </submittedName>
</protein>
<dbReference type="OrthoDB" id="9982951at2759"/>
<evidence type="ECO:0000256" key="4">
    <source>
        <dbReference type="ARBA" id="ARBA00023163"/>
    </source>
</evidence>
<dbReference type="PANTHER" id="PTHR12691:SF10">
    <property type="entry name" value="MEDIATOR OF RNA POLYMERASE II TRANSCRIPTION SUBUNIT 23"/>
    <property type="match status" value="1"/>
</dbReference>
<dbReference type="STRING" id="667725.A0A0L0F8H9"/>
<evidence type="ECO:0000256" key="5">
    <source>
        <dbReference type="ARBA" id="ARBA00023242"/>
    </source>
</evidence>
<evidence type="ECO:0000256" key="3">
    <source>
        <dbReference type="ARBA" id="ARBA00023015"/>
    </source>
</evidence>
<evidence type="ECO:0000313" key="7">
    <source>
        <dbReference type="Proteomes" id="UP000054560"/>
    </source>
</evidence>
<dbReference type="PANTHER" id="PTHR12691">
    <property type="entry name" value="MEDIATOR OF RNA POLYMERASE II TRANSCRIPTION SUBUNIT 23"/>
    <property type="match status" value="1"/>
</dbReference>
<keyword evidence="7" id="KW-1185">Reference proteome</keyword>
<keyword evidence="4" id="KW-0804">Transcription</keyword>
<comment type="subcellular location">
    <subcellularLocation>
        <location evidence="1">Nucleus</location>
    </subcellularLocation>
</comment>
<feature type="non-terminal residue" evidence="6">
    <location>
        <position position="1"/>
    </location>
</feature>
<dbReference type="GeneID" id="25915533"/>
<dbReference type="RefSeq" id="XP_014146315.1">
    <property type="nucleotide sequence ID" value="XM_014290840.1"/>
</dbReference>
<dbReference type="GO" id="GO:0006357">
    <property type="term" value="P:regulation of transcription by RNA polymerase II"/>
    <property type="evidence" value="ECO:0007669"/>
    <property type="project" value="TreeGrafter"/>
</dbReference>
<dbReference type="Proteomes" id="UP000054560">
    <property type="component" value="Unassembled WGS sequence"/>
</dbReference>
<dbReference type="eggNOG" id="KOG1883">
    <property type="taxonomic scope" value="Eukaryota"/>
</dbReference>
<dbReference type="InterPro" id="IPR021629">
    <property type="entry name" value="Mediator_Med23"/>
</dbReference>
<dbReference type="GO" id="GO:0005667">
    <property type="term" value="C:transcription regulator complex"/>
    <property type="evidence" value="ECO:0007669"/>
    <property type="project" value="TreeGrafter"/>
</dbReference>
<dbReference type="Pfam" id="PF11573">
    <property type="entry name" value="Med23"/>
    <property type="match status" value="1"/>
</dbReference>
<dbReference type="GO" id="GO:0010628">
    <property type="term" value="P:positive regulation of gene expression"/>
    <property type="evidence" value="ECO:0007669"/>
    <property type="project" value="TreeGrafter"/>
</dbReference>